<feature type="region of interest" description="Disordered" evidence="21">
    <location>
        <begin position="448"/>
        <end position="488"/>
    </location>
</feature>
<evidence type="ECO:0000256" key="8">
    <source>
        <dbReference type="ARBA" id="ARBA00022824"/>
    </source>
</evidence>
<dbReference type="SMART" id="SM00576">
    <property type="entry name" value="BTP"/>
    <property type="match status" value="1"/>
</dbReference>
<feature type="compositionally biased region" description="Pro residues" evidence="21">
    <location>
        <begin position="345"/>
        <end position="357"/>
    </location>
</feature>
<evidence type="ECO:0000256" key="10">
    <source>
        <dbReference type="ARBA" id="ARBA00022857"/>
    </source>
</evidence>
<dbReference type="Pfam" id="PF07524">
    <property type="entry name" value="Bromo_TP"/>
    <property type="match status" value="1"/>
</dbReference>
<feature type="region of interest" description="Disordered" evidence="21">
    <location>
        <begin position="231"/>
        <end position="253"/>
    </location>
</feature>
<dbReference type="InterPro" id="IPR053958">
    <property type="entry name" value="HMGCR/SNAP/NPC1-like_SSD"/>
</dbReference>
<dbReference type="NCBIfam" id="TIGR00533">
    <property type="entry name" value="HMG_CoA_R_NADP"/>
    <property type="match status" value="1"/>
</dbReference>
<feature type="transmembrane region" description="Helical" evidence="20">
    <location>
        <begin position="958"/>
        <end position="981"/>
    </location>
</feature>
<dbReference type="EMBL" id="JARPUR010000008">
    <property type="protein sequence ID" value="KAK4872230.1"/>
    <property type="molecule type" value="Genomic_DNA"/>
</dbReference>
<evidence type="ECO:0000256" key="2">
    <source>
        <dbReference type="ARBA" id="ARBA00004477"/>
    </source>
</evidence>
<evidence type="ECO:0000256" key="16">
    <source>
        <dbReference type="ARBA" id="ARBA00023180"/>
    </source>
</evidence>
<dbReference type="CDD" id="cd15522">
    <property type="entry name" value="PHD_TAF3"/>
    <property type="match status" value="1"/>
</dbReference>
<dbReference type="InterPro" id="IPR013083">
    <property type="entry name" value="Znf_RING/FYVE/PHD"/>
</dbReference>
<dbReference type="EC" id="1.1.1.34" evidence="20"/>
<evidence type="ECO:0000256" key="20">
    <source>
        <dbReference type="RuleBase" id="RU361219"/>
    </source>
</evidence>
<dbReference type="PANTHER" id="PTHR10572:SF24">
    <property type="entry name" value="3-HYDROXY-3-METHYLGLUTARYL-COENZYME A REDUCTASE"/>
    <property type="match status" value="1"/>
</dbReference>
<keyword evidence="17" id="KW-0414">Isoprene biosynthesis</keyword>
<dbReference type="PRINTS" id="PR00071">
    <property type="entry name" value="HMGCOARDTASE"/>
</dbReference>
<evidence type="ECO:0000313" key="24">
    <source>
        <dbReference type="Proteomes" id="UP001353858"/>
    </source>
</evidence>
<sequence length="1737" mass="192727">MSAQYTREQLKVCIAKMCLTIGWHSSMTTPIEILTDILSNYVYQLGRATSEYANGFGMNERNLDHLGLAFRDFHINLAELQEYVKNVDCVEPPTVVPKYPIPKEDHLNFLKPGSKEVVTRQVHIHEHLPPMNPVLEVNQNQAETTNNAEASEEIDVVDNTSPVFKRPPEVSQGDGFKRPRLLLEDEGRPTREISSVMMTTSGFLSPAREGKLPESRTPMPALEPIVLPPSLPPEQPEPAPNKKFTKTAKKVEKKKEKIGRELFKPIVDQMLPKKLANTKEPTTKTKTKHSPNTQTPPVPNLTLLTDLNISVVPNAKSSVNVPQKFNRTLAAARLKTEKLNTTITPIPPKPQVAPPAPVKTEPHVDKLFTEPDKKKVNILKKISVKNEKIAKPKDEIKQESRESSPDLIIDESANEVANKVHHLSNDITIELVDVTPLAKVEKTEKLYFYDDSPPGTPSTPKTPEMISQSPPLNRVEKRKRKDKSKVKKIQKLNSPARIDHDAVDIEMERPKTPEAHVIMKPEKTEPPAPTMPFPFFSPFAGPGLIPPPLGNPLFPHLAIPQLGIPNFGPSYIPPVHSNISMNFMQSIKQEEIVQKSPLIEKPLTPAKQPLVIDTDISSPKFEKKTKEHKKNKKDKLKKKNKKDKIKNKAEKKKLKEEKKDKEKIKKEKREKRKEKEIREGETVIPKLTLKLGSASPHPDSPGTRKLNIKPIIKKEEEAVDAKEVKREMSPELAKISALVTGQPKPKSTNTVLPTTDIYPSSSNDSFNVKKSLFKPIPKIRTKEIPKEPEPTYDADLYNTTPSCYIDAVGNTVWYCPACGKQDDGSPMIGCDDCDAWYHWVCVGIQIPPDESENCNCNNSPKRIYQEMAAQLFYTHGDFCASHPWEIIMATLTLTTCMLTVDRQYPSPPPKPPLRDCAGCLHEAEYNAADVIVMTLIRCLAVLYSYYQFRNLHKMGSKYILGIAGLFTVFSSFVFTSTVVNFLQIEVSDLKDTLFFFLLLIDLSKAGKLAQFALSGSKQEVKSNIATGMSLLGPSITLDTIVETLVIGVGTLSGVHRLEVLSYIAWLSVIVNYVIFMTFYPACLSLILELSRMTSTCGSKNVKQYLLSASSDYQKSNPVVQRVKLIMSGGLLLVHIHSRFSFQDYGIDVMGGVYGMEDKQLNQTDNDVLKSYVMKWIALSTDHILILTLLLALVAKFVLFESKDEIQEQKCEQISNHTNEITPPQTTPQTITSVQNVTPLPSKENGRVFNLSTQDSDEDEKQFEDKEVQTSQIPLDAEKGPTIEEEIPRKVRTLQECLRIYNNKLSAASLTDQEVILLVESKNLPAYQIEKAVDSPERGVRIRRQLVGGSGNFLPALQNLPFKNYDYSKVLGACCENVIGYMPIPVGIVGPLLLDGRMVYIPMATTEGCLVASTNRGSRALLKTGVASRVVADGMTRGPVVRFSSMVEASKAMEWLEKPENYVAVKASFDSSSRFARLTRLHIRIAGRYLFIRFVAKTGDAMGMNMLSKGTECALKMVQKYFDNMEILSLSGNFCTDKKPAAVNWIEGRGKSVVCEAIVPAKIVTSMLKTSVHALVDVNISKNMIGSAMAGSIGGFNAHASNIVTAIFIATGQDPAQNVASSNCITLMEPWGEHGEDLYISCTMPSIEIGTVGGGTILPPQGACLDILGVKGAHPVTPGENANQLARTVCGAVLAGELSLMAALTAGHIVKSHLKYNRSSVLLNRDQMLHQHKPPCSY</sequence>
<evidence type="ECO:0000259" key="22">
    <source>
        <dbReference type="PROSITE" id="PS50156"/>
    </source>
</evidence>
<feature type="compositionally biased region" description="Basic residues" evidence="21">
    <location>
        <begin position="626"/>
        <end position="652"/>
    </location>
</feature>
<evidence type="ECO:0000256" key="9">
    <source>
        <dbReference type="ARBA" id="ARBA00022833"/>
    </source>
</evidence>
<evidence type="ECO:0000256" key="3">
    <source>
        <dbReference type="ARBA" id="ARBA00005084"/>
    </source>
</evidence>
<feature type="domain" description="SSD" evidence="22">
    <location>
        <begin position="929"/>
        <end position="1085"/>
    </location>
</feature>
<evidence type="ECO:0000256" key="7">
    <source>
        <dbReference type="ARBA" id="ARBA00022771"/>
    </source>
</evidence>
<dbReference type="InterPro" id="IPR009023">
    <property type="entry name" value="HMG_CoA_Rdtase_NAD(P)-bd_sf"/>
</dbReference>
<dbReference type="InterPro" id="IPR006565">
    <property type="entry name" value="BTP"/>
</dbReference>
<feature type="region of interest" description="Disordered" evidence="21">
    <location>
        <begin position="342"/>
        <end position="362"/>
    </location>
</feature>
<keyword evidence="8 20" id="KW-0256">Endoplasmic reticulum</keyword>
<dbReference type="InterPro" id="IPR009072">
    <property type="entry name" value="Histone-fold"/>
</dbReference>
<dbReference type="InterPro" id="IPR001965">
    <property type="entry name" value="Znf_PHD"/>
</dbReference>
<feature type="region of interest" description="Disordered" evidence="21">
    <location>
        <begin position="610"/>
        <end position="680"/>
    </location>
</feature>
<gene>
    <name evidence="23" type="ORF">RN001_016354</name>
</gene>
<dbReference type="InterPro" id="IPR023076">
    <property type="entry name" value="HMG_CoA_Rdtase_CS"/>
</dbReference>
<evidence type="ECO:0000256" key="5">
    <source>
        <dbReference type="ARBA" id="ARBA00022692"/>
    </source>
</evidence>
<keyword evidence="16" id="KW-0325">Glycoprotein</keyword>
<dbReference type="FunFam" id="3.30.70.420:FF:000001">
    <property type="entry name" value="3-hydroxy-3-methylglutaryl coenzyme A reductase"/>
    <property type="match status" value="1"/>
</dbReference>
<dbReference type="Gene3D" id="3.30.40.10">
    <property type="entry name" value="Zinc/RING finger domain, C3HC4 (zinc finger)"/>
    <property type="match status" value="1"/>
</dbReference>
<evidence type="ECO:0000256" key="21">
    <source>
        <dbReference type="SAM" id="MobiDB-lite"/>
    </source>
</evidence>
<evidence type="ECO:0000256" key="14">
    <source>
        <dbReference type="ARBA" id="ARBA00023136"/>
    </source>
</evidence>
<evidence type="ECO:0000256" key="13">
    <source>
        <dbReference type="ARBA" id="ARBA00023015"/>
    </source>
</evidence>
<accession>A0AAN7NUB4</accession>
<keyword evidence="6" id="KW-0479">Metal-binding</keyword>
<dbReference type="GO" id="GO:0004420">
    <property type="term" value="F:hydroxymethylglutaryl-CoA reductase (NADPH) activity"/>
    <property type="evidence" value="ECO:0007669"/>
    <property type="project" value="UniProtKB-EC"/>
</dbReference>
<dbReference type="InterPro" id="IPR023282">
    <property type="entry name" value="HMG_CoA_Rdtase_N"/>
</dbReference>
<dbReference type="GO" id="GO:0005789">
    <property type="term" value="C:endoplasmic reticulum membrane"/>
    <property type="evidence" value="ECO:0007669"/>
    <property type="project" value="UniProtKB-SubCell"/>
</dbReference>
<dbReference type="GO" id="GO:0015936">
    <property type="term" value="P:coenzyme A metabolic process"/>
    <property type="evidence" value="ECO:0007669"/>
    <property type="project" value="InterPro"/>
</dbReference>
<dbReference type="GO" id="GO:0008270">
    <property type="term" value="F:zinc ion binding"/>
    <property type="evidence" value="ECO:0007669"/>
    <property type="project" value="UniProtKB-KW"/>
</dbReference>
<dbReference type="InterPro" id="IPR009029">
    <property type="entry name" value="HMG_CoA_Rdtase_sub-bd_dom_sf"/>
</dbReference>
<dbReference type="GO" id="GO:0050661">
    <property type="term" value="F:NADP binding"/>
    <property type="evidence" value="ECO:0007669"/>
    <property type="project" value="InterPro"/>
</dbReference>
<dbReference type="GO" id="GO:0016126">
    <property type="term" value="P:sterol biosynthetic process"/>
    <property type="evidence" value="ECO:0007669"/>
    <property type="project" value="TreeGrafter"/>
</dbReference>
<dbReference type="Pfam" id="PF12349">
    <property type="entry name" value="Sterol-sensing"/>
    <property type="match status" value="1"/>
</dbReference>
<dbReference type="PANTHER" id="PTHR10572">
    <property type="entry name" value="3-HYDROXY-3-METHYLGLUTARYL-COENZYME A REDUCTASE"/>
    <property type="match status" value="1"/>
</dbReference>
<feature type="transmembrane region" description="Helical" evidence="20">
    <location>
        <begin position="1025"/>
        <end position="1050"/>
    </location>
</feature>
<dbReference type="InterPro" id="IPR002202">
    <property type="entry name" value="HMG_CoA_Rdtase"/>
</dbReference>
<evidence type="ECO:0000256" key="4">
    <source>
        <dbReference type="ARBA" id="ARBA00007661"/>
    </source>
</evidence>
<evidence type="ECO:0000256" key="12">
    <source>
        <dbReference type="ARBA" id="ARBA00023002"/>
    </source>
</evidence>
<dbReference type="PROSITE" id="PS00318">
    <property type="entry name" value="HMG_COA_REDUCTASE_2"/>
    <property type="match status" value="1"/>
</dbReference>
<dbReference type="GO" id="GO:0005634">
    <property type="term" value="C:nucleus"/>
    <property type="evidence" value="ECO:0007669"/>
    <property type="project" value="UniProtKB-SubCell"/>
</dbReference>
<evidence type="ECO:0000256" key="15">
    <source>
        <dbReference type="ARBA" id="ARBA00023163"/>
    </source>
</evidence>
<dbReference type="SMART" id="SM00249">
    <property type="entry name" value="PHD"/>
    <property type="match status" value="1"/>
</dbReference>
<protein>
    <recommendedName>
        <fullName evidence="20">3-hydroxy-3-methylglutaryl coenzyme A reductase</fullName>
        <shortName evidence="20">HMG-CoA reductase</shortName>
        <ecNumber evidence="20">1.1.1.34</ecNumber>
    </recommendedName>
</protein>
<comment type="catalytic activity">
    <reaction evidence="19">
        <text>(R)-mevalonate + 2 NADP(+) + CoA = (3S)-3-hydroxy-3-methylglutaryl-CoA + 2 NADPH + 2 H(+)</text>
        <dbReference type="Rhea" id="RHEA:15989"/>
        <dbReference type="ChEBI" id="CHEBI:15378"/>
        <dbReference type="ChEBI" id="CHEBI:36464"/>
        <dbReference type="ChEBI" id="CHEBI:43074"/>
        <dbReference type="ChEBI" id="CHEBI:57287"/>
        <dbReference type="ChEBI" id="CHEBI:57783"/>
        <dbReference type="ChEBI" id="CHEBI:58349"/>
        <dbReference type="EC" id="1.1.1.34"/>
    </reaction>
    <physiologicalReaction direction="right-to-left" evidence="19">
        <dbReference type="Rhea" id="RHEA:15991"/>
    </physiologicalReaction>
</comment>
<dbReference type="NCBIfam" id="TIGR00920">
    <property type="entry name" value="2A060605"/>
    <property type="match status" value="1"/>
</dbReference>
<keyword evidence="12 20" id="KW-0560">Oxidoreductase</keyword>
<dbReference type="Gene3D" id="3.30.70.420">
    <property type="entry name" value="Hydroxymethylglutaryl-CoA reductase, class I/II, NAD/NADP-binding domain"/>
    <property type="match status" value="1"/>
</dbReference>
<evidence type="ECO:0000313" key="23">
    <source>
        <dbReference type="EMBL" id="KAK4872230.1"/>
    </source>
</evidence>
<dbReference type="Gene3D" id="1.10.20.10">
    <property type="entry name" value="Histone, subunit A"/>
    <property type="match status" value="1"/>
</dbReference>
<keyword evidence="14 20" id="KW-0472">Membrane</keyword>
<feature type="region of interest" description="Disordered" evidence="21">
    <location>
        <begin position="277"/>
        <end position="300"/>
    </location>
</feature>
<keyword evidence="15" id="KW-0804">Transcription</keyword>
<dbReference type="PROSITE" id="PS50156">
    <property type="entry name" value="SSD"/>
    <property type="match status" value="1"/>
</dbReference>
<dbReference type="Gene3D" id="1.10.3270.10">
    <property type="entry name" value="HMGR, N-terminal domain"/>
    <property type="match status" value="1"/>
</dbReference>
<dbReference type="SUPFAM" id="SSF55035">
    <property type="entry name" value="NAD-binding domain of HMG-CoA reductase"/>
    <property type="match status" value="1"/>
</dbReference>
<reference evidence="24" key="1">
    <citation type="submission" date="2023-01" db="EMBL/GenBank/DDBJ databases">
        <title>Key to firefly adult light organ development and bioluminescence: homeobox transcription factors regulate luciferase expression and transportation to peroxisome.</title>
        <authorList>
            <person name="Fu X."/>
        </authorList>
    </citation>
    <scope>NUCLEOTIDE SEQUENCE [LARGE SCALE GENOMIC DNA]</scope>
</reference>
<evidence type="ECO:0000256" key="18">
    <source>
        <dbReference type="ARBA" id="ARBA00023242"/>
    </source>
</evidence>
<keyword evidence="5 20" id="KW-0812">Transmembrane</keyword>
<dbReference type="FunFam" id="1.10.3270.10:FF:000001">
    <property type="entry name" value="3-hydroxy-3-methylglutaryl coenzyme A reductase"/>
    <property type="match status" value="1"/>
</dbReference>
<dbReference type="GO" id="GO:0005778">
    <property type="term" value="C:peroxisomal membrane"/>
    <property type="evidence" value="ECO:0007669"/>
    <property type="project" value="TreeGrafter"/>
</dbReference>
<dbReference type="SUPFAM" id="SSF57903">
    <property type="entry name" value="FYVE/PHD zinc finger"/>
    <property type="match status" value="1"/>
</dbReference>
<dbReference type="CDD" id="cd00643">
    <property type="entry name" value="HMG-CoA_reductase_classI"/>
    <property type="match status" value="1"/>
</dbReference>
<comment type="subcellular location">
    <subcellularLocation>
        <location evidence="2 20">Endoplasmic reticulum membrane</location>
        <topology evidence="2 20">Multi-pass membrane protein</topology>
    </subcellularLocation>
    <subcellularLocation>
        <location evidence="1">Nucleus</location>
    </subcellularLocation>
</comment>
<comment type="pathway">
    <text evidence="3 20">Metabolic intermediate biosynthesis; (R)-mevalonate biosynthesis; (R)-mevalonate from acetyl-CoA: step 3/3.</text>
</comment>
<dbReference type="Pfam" id="PF00368">
    <property type="entry name" value="HMG-CoA_red"/>
    <property type="match status" value="1"/>
</dbReference>
<dbReference type="InterPro" id="IPR019787">
    <property type="entry name" value="Znf_PHD-finger"/>
</dbReference>
<feature type="compositionally biased region" description="Basic and acidic residues" evidence="21">
    <location>
        <begin position="653"/>
        <end position="680"/>
    </location>
</feature>
<evidence type="ECO:0000256" key="1">
    <source>
        <dbReference type="ARBA" id="ARBA00004123"/>
    </source>
</evidence>
<dbReference type="InterPro" id="IPR023074">
    <property type="entry name" value="HMG_CoA_Rdtase_cat_sf"/>
</dbReference>
<keyword evidence="9" id="KW-0862">Zinc</keyword>
<comment type="caution">
    <text evidence="23">The sequence shown here is derived from an EMBL/GenBank/DDBJ whole genome shotgun (WGS) entry which is preliminary data.</text>
</comment>
<dbReference type="InterPro" id="IPR004554">
    <property type="entry name" value="HMG_CoA_Rdtase_eu_arc"/>
</dbReference>
<name>A0AAN7NUB4_9COLE</name>
<keyword evidence="24" id="KW-1185">Reference proteome</keyword>
<dbReference type="PROSITE" id="PS00066">
    <property type="entry name" value="HMG_COA_REDUCTASE_1"/>
    <property type="match status" value="1"/>
</dbReference>
<dbReference type="GO" id="GO:0008299">
    <property type="term" value="P:isoprenoid biosynthetic process"/>
    <property type="evidence" value="ECO:0007669"/>
    <property type="project" value="UniProtKB-KW"/>
</dbReference>
<feature type="transmembrane region" description="Helical" evidence="20">
    <location>
        <begin position="993"/>
        <end position="1013"/>
    </location>
</feature>
<proteinExistence type="inferred from homology"/>
<feature type="transmembrane region" description="Helical" evidence="20">
    <location>
        <begin position="1062"/>
        <end position="1087"/>
    </location>
</feature>
<keyword evidence="11 20" id="KW-1133">Transmembrane helix</keyword>
<evidence type="ECO:0000256" key="11">
    <source>
        <dbReference type="ARBA" id="ARBA00022989"/>
    </source>
</evidence>
<dbReference type="InterPro" id="IPR011011">
    <property type="entry name" value="Znf_FYVE_PHD"/>
</dbReference>
<evidence type="ECO:0000256" key="19">
    <source>
        <dbReference type="ARBA" id="ARBA00049909"/>
    </source>
</evidence>
<dbReference type="InterPro" id="IPR000731">
    <property type="entry name" value="SSD"/>
</dbReference>
<dbReference type="FunFam" id="3.90.770.10:FF:000002">
    <property type="entry name" value="3-hydroxy-3-methylglutaryl coenzyme A reductase"/>
    <property type="match status" value="1"/>
</dbReference>
<dbReference type="SUPFAM" id="SSF56542">
    <property type="entry name" value="Substrate-binding domain of HMG-CoA reductase"/>
    <property type="match status" value="1"/>
</dbReference>
<keyword evidence="18" id="KW-0539">Nucleus</keyword>
<dbReference type="Gene3D" id="3.90.770.10">
    <property type="entry name" value="3-hydroxy-3-methylglutaryl-coenzyme A Reductase, Chain A, domain 2"/>
    <property type="match status" value="1"/>
</dbReference>
<keyword evidence="13" id="KW-0805">Transcription regulation</keyword>
<evidence type="ECO:0000256" key="17">
    <source>
        <dbReference type="ARBA" id="ARBA00023229"/>
    </source>
</evidence>
<dbReference type="InterPro" id="IPR004816">
    <property type="entry name" value="HMG_CoA_Rdtase_metazoan"/>
</dbReference>
<evidence type="ECO:0000256" key="6">
    <source>
        <dbReference type="ARBA" id="ARBA00022723"/>
    </source>
</evidence>
<dbReference type="Proteomes" id="UP001353858">
    <property type="component" value="Unassembled WGS sequence"/>
</dbReference>
<keyword evidence="7" id="KW-0863">Zinc-finger</keyword>
<feature type="compositionally biased region" description="Basic residues" evidence="21">
    <location>
        <begin position="476"/>
        <end position="488"/>
    </location>
</feature>
<comment type="similarity">
    <text evidence="4 20">Belongs to the HMG-CoA reductase family.</text>
</comment>
<dbReference type="GO" id="GO:0046982">
    <property type="term" value="F:protein heterodimerization activity"/>
    <property type="evidence" value="ECO:0007669"/>
    <property type="project" value="InterPro"/>
</dbReference>
<dbReference type="PROSITE" id="PS50065">
    <property type="entry name" value="HMG_COA_REDUCTASE_4"/>
    <property type="match status" value="1"/>
</dbReference>
<keyword evidence="10 20" id="KW-0521">NADP</keyword>
<dbReference type="PROSITE" id="PS01192">
    <property type="entry name" value="HMG_COA_REDUCTASE_3"/>
    <property type="match status" value="1"/>
</dbReference>
<organism evidence="23 24">
    <name type="scientific">Aquatica leii</name>
    <dbReference type="NCBI Taxonomy" id="1421715"/>
    <lineage>
        <taxon>Eukaryota</taxon>
        <taxon>Metazoa</taxon>
        <taxon>Ecdysozoa</taxon>
        <taxon>Arthropoda</taxon>
        <taxon>Hexapoda</taxon>
        <taxon>Insecta</taxon>
        <taxon>Pterygota</taxon>
        <taxon>Neoptera</taxon>
        <taxon>Endopterygota</taxon>
        <taxon>Coleoptera</taxon>
        <taxon>Polyphaga</taxon>
        <taxon>Elateriformia</taxon>
        <taxon>Elateroidea</taxon>
        <taxon>Lampyridae</taxon>
        <taxon>Luciolinae</taxon>
        <taxon>Aquatica</taxon>
    </lineage>
</organism>
<dbReference type="Pfam" id="PF00628">
    <property type="entry name" value="PHD"/>
    <property type="match status" value="1"/>
</dbReference>